<dbReference type="InterPro" id="IPR046730">
    <property type="entry name" value="DUF6622"/>
</dbReference>
<accession>A0ABV8D6H3</accession>
<keyword evidence="1" id="KW-0812">Transmembrane</keyword>
<dbReference type="EMBL" id="JBHSAJ010000009">
    <property type="protein sequence ID" value="MFC3933942.1"/>
    <property type="molecule type" value="Genomic_DNA"/>
</dbReference>
<dbReference type="RefSeq" id="WP_055397380.1">
    <property type="nucleotide sequence ID" value="NZ_JAMXAX010000012.1"/>
</dbReference>
<reference evidence="3" key="1">
    <citation type="journal article" date="2019" name="Int. J. Syst. Evol. Microbiol.">
        <title>The Global Catalogue of Microorganisms (GCM) 10K type strain sequencing project: providing services to taxonomists for standard genome sequencing and annotation.</title>
        <authorList>
            <consortium name="The Broad Institute Genomics Platform"/>
            <consortium name="The Broad Institute Genome Sequencing Center for Infectious Disease"/>
            <person name="Wu L."/>
            <person name="Ma J."/>
        </authorList>
    </citation>
    <scope>NUCLEOTIDE SEQUENCE [LARGE SCALE GENOMIC DNA]</scope>
    <source>
        <strain evidence="3">CCUG 2113</strain>
    </source>
</reference>
<evidence type="ECO:0000313" key="2">
    <source>
        <dbReference type="EMBL" id="MFC3933942.1"/>
    </source>
</evidence>
<protein>
    <submittedName>
        <fullName evidence="2">DUF6622 family protein</fullName>
    </submittedName>
</protein>
<feature type="transmembrane region" description="Helical" evidence="1">
    <location>
        <begin position="51"/>
        <end position="73"/>
    </location>
</feature>
<organism evidence="2 3">
    <name type="scientific">Acidovorax facilis</name>
    <dbReference type="NCBI Taxonomy" id="12917"/>
    <lineage>
        <taxon>Bacteria</taxon>
        <taxon>Pseudomonadati</taxon>
        <taxon>Pseudomonadota</taxon>
        <taxon>Betaproteobacteria</taxon>
        <taxon>Burkholderiales</taxon>
        <taxon>Comamonadaceae</taxon>
        <taxon>Acidovorax</taxon>
    </lineage>
</organism>
<name>A0ABV8D6H3_9BURK</name>
<keyword evidence="3" id="KW-1185">Reference proteome</keyword>
<feature type="transmembrane region" description="Helical" evidence="1">
    <location>
        <begin position="20"/>
        <end position="39"/>
    </location>
</feature>
<gene>
    <name evidence="2" type="ORF">ACFOW3_04815</name>
</gene>
<evidence type="ECO:0000256" key="1">
    <source>
        <dbReference type="SAM" id="Phobius"/>
    </source>
</evidence>
<evidence type="ECO:0000313" key="3">
    <source>
        <dbReference type="Proteomes" id="UP001595693"/>
    </source>
</evidence>
<dbReference type="Proteomes" id="UP001595693">
    <property type="component" value="Unassembled WGS sequence"/>
</dbReference>
<sequence>MLLNFIVHQPQAMLQVISHTPYWVWGMLAGLVGLGASQLRDRSASLLRTQLMPLGMAAFSVAGLLSAFGGSASSGVQAVGLWLAAATATTALALWFQPTAPTGTLYSASSRSFYIPGSAMPLALIVGIFLTKYFVGVELAMQPTLARDGTFALQISALYGVFNGLFAARALRMWRLAQQSVVYGASPVGA</sequence>
<dbReference type="Pfam" id="PF20327">
    <property type="entry name" value="DUF6622"/>
    <property type="match status" value="1"/>
</dbReference>
<feature type="transmembrane region" description="Helical" evidence="1">
    <location>
        <begin position="79"/>
        <end position="100"/>
    </location>
</feature>
<proteinExistence type="predicted"/>
<keyword evidence="1" id="KW-0472">Membrane</keyword>
<keyword evidence="1" id="KW-1133">Transmembrane helix</keyword>
<comment type="caution">
    <text evidence="2">The sequence shown here is derived from an EMBL/GenBank/DDBJ whole genome shotgun (WGS) entry which is preliminary data.</text>
</comment>
<feature type="transmembrane region" description="Helical" evidence="1">
    <location>
        <begin position="151"/>
        <end position="171"/>
    </location>
</feature>
<feature type="transmembrane region" description="Helical" evidence="1">
    <location>
        <begin position="112"/>
        <end position="131"/>
    </location>
</feature>